<dbReference type="InterPro" id="IPR000834">
    <property type="entry name" value="Peptidase_M14"/>
</dbReference>
<feature type="compositionally biased region" description="Polar residues" evidence="4">
    <location>
        <begin position="672"/>
        <end position="689"/>
    </location>
</feature>
<dbReference type="PRINTS" id="PR00765">
    <property type="entry name" value="CRBOXYPTASEA"/>
</dbReference>
<dbReference type="OrthoDB" id="3626597at2759"/>
<dbReference type="InterPro" id="IPR033810">
    <property type="entry name" value="Carboxypeptidase_T"/>
</dbReference>
<feature type="active site" description="Proton donor/acceptor" evidence="3">
    <location>
        <position position="440"/>
    </location>
</feature>
<keyword evidence="5" id="KW-1133">Transmembrane helix</keyword>
<keyword evidence="5" id="KW-0812">Transmembrane</keyword>
<dbReference type="PROSITE" id="PS52035">
    <property type="entry name" value="PEPTIDASE_M14"/>
    <property type="match status" value="1"/>
</dbReference>
<reference evidence="7" key="1">
    <citation type="submission" date="2023-04" db="EMBL/GenBank/DDBJ databases">
        <title>Phytophthora lilii NBRC 32176.</title>
        <authorList>
            <person name="Ichikawa N."/>
            <person name="Sato H."/>
            <person name="Tonouchi N."/>
        </authorList>
    </citation>
    <scope>NUCLEOTIDE SEQUENCE</scope>
    <source>
        <strain evidence="7">NBRC 32176</strain>
    </source>
</reference>
<comment type="cofactor">
    <cofactor evidence="1">
        <name>Zn(2+)</name>
        <dbReference type="ChEBI" id="CHEBI:29105"/>
    </cofactor>
</comment>
<dbReference type="GO" id="GO:0005615">
    <property type="term" value="C:extracellular space"/>
    <property type="evidence" value="ECO:0007669"/>
    <property type="project" value="TreeGrafter"/>
</dbReference>
<feature type="region of interest" description="Disordered" evidence="4">
    <location>
        <begin position="825"/>
        <end position="859"/>
    </location>
</feature>
<dbReference type="GO" id="GO:0008270">
    <property type="term" value="F:zinc ion binding"/>
    <property type="evidence" value="ECO:0007669"/>
    <property type="project" value="InterPro"/>
</dbReference>
<comment type="caution">
    <text evidence="7">The sequence shown here is derived from an EMBL/GenBank/DDBJ whole genome shotgun (WGS) entry which is preliminary data.</text>
</comment>
<feature type="region of interest" description="Disordered" evidence="4">
    <location>
        <begin position="667"/>
        <end position="721"/>
    </location>
</feature>
<accession>A0A9W6U6E3</accession>
<evidence type="ECO:0000256" key="1">
    <source>
        <dbReference type="ARBA" id="ARBA00001947"/>
    </source>
</evidence>
<organism evidence="7 8">
    <name type="scientific">Phytophthora lilii</name>
    <dbReference type="NCBI Taxonomy" id="2077276"/>
    <lineage>
        <taxon>Eukaryota</taxon>
        <taxon>Sar</taxon>
        <taxon>Stramenopiles</taxon>
        <taxon>Oomycota</taxon>
        <taxon>Peronosporomycetes</taxon>
        <taxon>Peronosporales</taxon>
        <taxon>Peronosporaceae</taxon>
        <taxon>Phytophthora</taxon>
    </lineage>
</organism>
<dbReference type="EMBL" id="BSXW01000634">
    <property type="protein sequence ID" value="GMF26908.1"/>
    <property type="molecule type" value="Genomic_DNA"/>
</dbReference>
<dbReference type="GO" id="GO:0006508">
    <property type="term" value="P:proteolysis"/>
    <property type="evidence" value="ECO:0007669"/>
    <property type="project" value="InterPro"/>
</dbReference>
<sequence>MLSLQLPTRPGLMLQLGSATADAARNEVFVGSSQNTSVVAELPCVSDVTDAFHDVEFVWDDSWLRWYVDQVLLLEEFILDAEEESSASEGDSNVVLELSVKNADGSAKLAVERIALDAGNASDPYCTPRYSSSSNCRAQECTEAIALGRCMDGGALLTDAISCCAAFSPRLGSIRGSLSVDEVESFIDEVNAAFPLITKVEELGRSVEDRPLRALCLGACNASEEQNVPQALFTGMHHAREPISMMVHYRNGDLAALELLTSRQLWFILVVNPDGYAHNEMMRVWEHNKIGQRKSGARTCDTSPPDAGVDLNRNYDVCFARDSKGSSTDQCGDDYNGPNAFSEPEAQAVRELVERNSSHFSVALNYHSYGKYFNLPFACQAEGEPTEPNNSVFVALAREMAHFNRFEYGQSWKESNLYTVNGETSDWMWQAHGIFAMSPEVGPAFNVSSVPGFWPPREDVPGLSTELHYSNLYLARLAGPAYSLIVTGVQLGAIDDGGTTVHHISVEVTVSNNGLRPASAELLGSVFMNGSSTSDIVHLDLKAEPEGSGLESASKSHTLMIPYSVADFHQSMNEIDALYLLVRDSFSCHLFRVAVHFHTSAEKTNLPNFQTWSALPLPRCGTCENFGASPNADESASKQDTSPICSEIQDVSNLEFVRTRNVVPPMTETKVDSASSSRFGPTTAPTPVISTSSGPAPSTATNDASSNVNSSASAPSEASNDQRASISSSILPSSVTWSGPVVMASLACIALLAVVVLFFRRRRRRSKNKPARAKSASGTQKRRSNVQYSRIDEDAASSPATRVKQPNYDEEDEEIDLLDAECGETGLSPDDDAVVVMKDRATSPRRASKALRSPTEDVV</sequence>
<dbReference type="Pfam" id="PF00246">
    <property type="entry name" value="Peptidase_M14"/>
    <property type="match status" value="1"/>
</dbReference>
<evidence type="ECO:0000259" key="6">
    <source>
        <dbReference type="PROSITE" id="PS52035"/>
    </source>
</evidence>
<evidence type="ECO:0000256" key="4">
    <source>
        <dbReference type="SAM" id="MobiDB-lite"/>
    </source>
</evidence>
<comment type="similarity">
    <text evidence="2 3">Belongs to the peptidase M14 family.</text>
</comment>
<dbReference type="CDD" id="cd03859">
    <property type="entry name" value="M14_CPT"/>
    <property type="match status" value="1"/>
</dbReference>
<gene>
    <name evidence="7" type="ORF">Plil01_001123100</name>
</gene>
<dbReference type="SUPFAM" id="SSF53187">
    <property type="entry name" value="Zn-dependent exopeptidases"/>
    <property type="match status" value="1"/>
</dbReference>
<dbReference type="PANTHER" id="PTHR11705">
    <property type="entry name" value="PROTEASE FAMILY M14 CARBOXYPEPTIDASE A,B"/>
    <property type="match status" value="1"/>
</dbReference>
<evidence type="ECO:0000256" key="5">
    <source>
        <dbReference type="SAM" id="Phobius"/>
    </source>
</evidence>
<dbReference type="AlphaFoldDB" id="A0A9W6U6E3"/>
<evidence type="ECO:0000256" key="3">
    <source>
        <dbReference type="PROSITE-ProRule" id="PRU01379"/>
    </source>
</evidence>
<name>A0A9W6U6E3_9STRA</name>
<keyword evidence="8" id="KW-1185">Reference proteome</keyword>
<protein>
    <submittedName>
        <fullName evidence="7">Unnamed protein product</fullName>
    </submittedName>
</protein>
<keyword evidence="5" id="KW-0472">Membrane</keyword>
<proteinExistence type="inferred from homology"/>
<evidence type="ECO:0000256" key="2">
    <source>
        <dbReference type="ARBA" id="ARBA00005988"/>
    </source>
</evidence>
<feature type="region of interest" description="Disordered" evidence="4">
    <location>
        <begin position="766"/>
        <end position="812"/>
    </location>
</feature>
<evidence type="ECO:0000313" key="7">
    <source>
        <dbReference type="EMBL" id="GMF26908.1"/>
    </source>
</evidence>
<feature type="domain" description="Peptidase M14" evidence="6">
    <location>
        <begin position="176"/>
        <end position="478"/>
    </location>
</feature>
<dbReference type="Gene3D" id="3.40.630.10">
    <property type="entry name" value="Zn peptidases"/>
    <property type="match status" value="1"/>
</dbReference>
<dbReference type="PANTHER" id="PTHR11705:SF119">
    <property type="entry name" value="OS02G0119300 PROTEIN"/>
    <property type="match status" value="1"/>
</dbReference>
<feature type="transmembrane region" description="Helical" evidence="5">
    <location>
        <begin position="737"/>
        <end position="759"/>
    </location>
</feature>
<dbReference type="Proteomes" id="UP001165083">
    <property type="component" value="Unassembled WGS sequence"/>
</dbReference>
<feature type="compositionally biased region" description="Low complexity" evidence="4">
    <location>
        <begin position="690"/>
        <end position="721"/>
    </location>
</feature>
<evidence type="ECO:0000313" key="8">
    <source>
        <dbReference type="Proteomes" id="UP001165083"/>
    </source>
</evidence>
<dbReference type="SMART" id="SM00631">
    <property type="entry name" value="Zn_pept"/>
    <property type="match status" value="1"/>
</dbReference>
<dbReference type="GO" id="GO:0004181">
    <property type="term" value="F:metallocarboxypeptidase activity"/>
    <property type="evidence" value="ECO:0007669"/>
    <property type="project" value="InterPro"/>
</dbReference>